<dbReference type="GO" id="GO:0004674">
    <property type="term" value="F:protein serine/threonine kinase activity"/>
    <property type="evidence" value="ECO:0007669"/>
    <property type="project" value="UniProtKB-KW"/>
</dbReference>
<dbReference type="PANTHER" id="PTHR47985">
    <property type="entry name" value="OS07G0668900 PROTEIN"/>
    <property type="match status" value="1"/>
</dbReference>
<feature type="domain" description="RING-type" evidence="19">
    <location>
        <begin position="313"/>
        <end position="357"/>
    </location>
</feature>
<dbReference type="GO" id="GO:0010183">
    <property type="term" value="P:pollen tube guidance"/>
    <property type="evidence" value="ECO:0007669"/>
    <property type="project" value="UniProtKB-ARBA"/>
</dbReference>
<dbReference type="FunFam" id="3.30.40.10:FF:000230">
    <property type="entry name" value="RBR-type E3 ubiquitin transferase"/>
    <property type="match status" value="1"/>
</dbReference>
<evidence type="ECO:0000313" key="21">
    <source>
        <dbReference type="EMBL" id="KAG0475376.1"/>
    </source>
</evidence>
<feature type="region of interest" description="Disordered" evidence="17">
    <location>
        <begin position="575"/>
        <end position="594"/>
    </location>
</feature>
<evidence type="ECO:0000256" key="9">
    <source>
        <dbReference type="ARBA" id="ARBA00022771"/>
    </source>
</evidence>
<dbReference type="InterPro" id="IPR044066">
    <property type="entry name" value="TRIAD_supradom"/>
</dbReference>
<comment type="subcellular location">
    <subcellularLocation>
        <location evidence="1">Cell membrane</location>
        <topology evidence="1">Lipid-anchor</topology>
    </subcellularLocation>
</comment>
<dbReference type="CDD" id="cd14066">
    <property type="entry name" value="STKc_IRAK"/>
    <property type="match status" value="1"/>
</dbReference>
<evidence type="ECO:0000256" key="4">
    <source>
        <dbReference type="ARBA" id="ARBA00022527"/>
    </source>
</evidence>
<feature type="binding site" evidence="16">
    <location>
        <position position="696"/>
    </location>
    <ligand>
        <name>ATP</name>
        <dbReference type="ChEBI" id="CHEBI:30616"/>
    </ligand>
</feature>
<feature type="domain" description="Protein kinase" evidence="18">
    <location>
        <begin position="667"/>
        <end position="944"/>
    </location>
</feature>
<dbReference type="InterPro" id="IPR017907">
    <property type="entry name" value="Znf_RING_CS"/>
</dbReference>
<dbReference type="FunFam" id="3.30.200.20:FF:000266">
    <property type="entry name" value="probable serine/threonine-protein kinase RLCKVII"/>
    <property type="match status" value="1"/>
</dbReference>
<dbReference type="PROSITE" id="PS00108">
    <property type="entry name" value="PROTEIN_KINASE_ST"/>
    <property type="match status" value="1"/>
</dbReference>
<feature type="region of interest" description="Disordered" evidence="17">
    <location>
        <begin position="954"/>
        <end position="1023"/>
    </location>
</feature>
<evidence type="ECO:0000256" key="11">
    <source>
        <dbReference type="ARBA" id="ARBA00022786"/>
    </source>
</evidence>
<dbReference type="Gene3D" id="3.30.420.10">
    <property type="entry name" value="Ribonuclease H-like superfamily/Ribonuclease H"/>
    <property type="match status" value="1"/>
</dbReference>
<evidence type="ECO:0000256" key="10">
    <source>
        <dbReference type="ARBA" id="ARBA00022777"/>
    </source>
</evidence>
<dbReference type="SMART" id="SM00220">
    <property type="entry name" value="S_TKc"/>
    <property type="match status" value="1"/>
</dbReference>
<dbReference type="PANTHER" id="PTHR47985:SF63">
    <property type="entry name" value="OS05G0463000 PROTEIN"/>
    <property type="match status" value="1"/>
</dbReference>
<evidence type="ECO:0000256" key="5">
    <source>
        <dbReference type="ARBA" id="ARBA00022679"/>
    </source>
</evidence>
<dbReference type="GO" id="GO:0003676">
    <property type="term" value="F:nucleic acid binding"/>
    <property type="evidence" value="ECO:0007669"/>
    <property type="project" value="InterPro"/>
</dbReference>
<dbReference type="InterPro" id="IPR000719">
    <property type="entry name" value="Prot_kinase_dom"/>
</dbReference>
<name>A0A835UXH4_VANPL</name>
<keyword evidence="14" id="KW-0472">Membrane</keyword>
<reference evidence="21 22" key="1">
    <citation type="journal article" date="2020" name="Nat. Food">
        <title>A phased Vanilla planifolia genome enables genetic improvement of flavour and production.</title>
        <authorList>
            <person name="Hasing T."/>
            <person name="Tang H."/>
            <person name="Brym M."/>
            <person name="Khazi F."/>
            <person name="Huang T."/>
            <person name="Chambers A.H."/>
        </authorList>
    </citation>
    <scope>NUCLEOTIDE SEQUENCE [LARGE SCALE GENOMIC DNA]</scope>
    <source>
        <tissue evidence="21">Leaf</tissue>
    </source>
</reference>
<keyword evidence="10" id="KW-0418">Kinase</keyword>
<gene>
    <name evidence="21" type="ORF">HPP92_015062</name>
</gene>
<evidence type="ECO:0000256" key="12">
    <source>
        <dbReference type="ARBA" id="ARBA00022833"/>
    </source>
</evidence>
<dbReference type="AlphaFoldDB" id="A0A835UXH4"/>
<dbReference type="GO" id="GO:0005886">
    <property type="term" value="C:plasma membrane"/>
    <property type="evidence" value="ECO:0007669"/>
    <property type="project" value="UniProtKB-SubCell"/>
</dbReference>
<evidence type="ECO:0000256" key="8">
    <source>
        <dbReference type="ARBA" id="ARBA00022741"/>
    </source>
</evidence>
<keyword evidence="8 16" id="KW-0547">Nucleotide-binding</keyword>
<protein>
    <submittedName>
        <fullName evidence="21">Uncharacterized protein</fullName>
    </submittedName>
</protein>
<dbReference type="PROSITE" id="PS50089">
    <property type="entry name" value="ZF_RING_2"/>
    <property type="match status" value="1"/>
</dbReference>
<dbReference type="SUPFAM" id="SSF57850">
    <property type="entry name" value="RING/U-box"/>
    <property type="match status" value="2"/>
</dbReference>
<dbReference type="CDD" id="cd22584">
    <property type="entry name" value="Rcat_RBR_unk"/>
    <property type="match status" value="1"/>
</dbReference>
<dbReference type="CDD" id="cd22582">
    <property type="entry name" value="BRcat_RBR_unk"/>
    <property type="match status" value="1"/>
</dbReference>
<dbReference type="GO" id="GO:0005524">
    <property type="term" value="F:ATP binding"/>
    <property type="evidence" value="ECO:0007669"/>
    <property type="project" value="UniProtKB-UniRule"/>
</dbReference>
<dbReference type="InterPro" id="IPR001841">
    <property type="entry name" value="Znf_RING"/>
</dbReference>
<evidence type="ECO:0000259" key="20">
    <source>
        <dbReference type="PROSITE" id="PS51873"/>
    </source>
</evidence>
<keyword evidence="13 16" id="KW-0067">ATP-binding</keyword>
<dbReference type="SMART" id="SM00647">
    <property type="entry name" value="IBR"/>
    <property type="match status" value="2"/>
</dbReference>
<dbReference type="EMBL" id="JADCNM010000007">
    <property type="protein sequence ID" value="KAG0475376.1"/>
    <property type="molecule type" value="Genomic_DNA"/>
</dbReference>
<dbReference type="Pfam" id="PF13456">
    <property type="entry name" value="RVT_3"/>
    <property type="match status" value="1"/>
</dbReference>
<comment type="caution">
    <text evidence="21">The sequence shown here is derived from an EMBL/GenBank/DDBJ whole genome shotgun (WGS) entry which is preliminary data.</text>
</comment>
<dbReference type="InterPro" id="IPR013083">
    <property type="entry name" value="Znf_RING/FYVE/PHD"/>
</dbReference>
<evidence type="ECO:0000259" key="18">
    <source>
        <dbReference type="PROSITE" id="PS50011"/>
    </source>
</evidence>
<dbReference type="InterPro" id="IPR011009">
    <property type="entry name" value="Kinase-like_dom_sf"/>
</dbReference>
<dbReference type="FunFam" id="3.30.420.10:FF:000076">
    <property type="entry name" value="RBR-type E3 ubiquitin transferase"/>
    <property type="match status" value="1"/>
</dbReference>
<keyword evidence="4" id="KW-0723">Serine/threonine-protein kinase</keyword>
<dbReference type="GO" id="GO:0004523">
    <property type="term" value="F:RNA-DNA hybrid ribonuclease activity"/>
    <property type="evidence" value="ECO:0007669"/>
    <property type="project" value="InterPro"/>
</dbReference>
<proteinExistence type="inferred from homology"/>
<evidence type="ECO:0000259" key="19">
    <source>
        <dbReference type="PROSITE" id="PS50089"/>
    </source>
</evidence>
<dbReference type="InterPro" id="IPR018957">
    <property type="entry name" value="Znf_C3HC4_RING-type"/>
</dbReference>
<feature type="compositionally biased region" description="Low complexity" evidence="17">
    <location>
        <begin position="971"/>
        <end position="985"/>
    </location>
</feature>
<evidence type="ECO:0000256" key="16">
    <source>
        <dbReference type="PROSITE-ProRule" id="PRU10141"/>
    </source>
</evidence>
<keyword evidence="11" id="KW-0833">Ubl conjugation pathway</keyword>
<keyword evidence="12" id="KW-0862">Zinc</keyword>
<sequence length="1023" mass="114790">MEDTSDLQFAVANQRHEFMAASAAESDLDLAFRLQLEEALSASVLHSYPSSSSASAAVTPEVLVTDPSCSASDADFALARALDIQSLELERYQQECLDEELRRSELRRAAEDLHLRAHDEKFAREIDEMPDEEWADFGDEFERPIELLSAEEELPFRLYFKGMSRLEQVQGEWTQLAGIGVAVCDPTGDLLLKIQKPVLSAATNREMLEAKALIEGLNAVVGLGIKNVNIYFDFRPLLNHVIGKWRAKQQKIVNLIDQARLLQRKIDRCRTFLLPRCHVKFVFKLVKDVIDSQITKGEQLLQLNLKTNMMEMCNICLEITVSTQMFSVVGCGHRFCFSCMKQHVEVKLLQGLLPTCPHLGCNIKLELESSRKFLSPRLLDIFSQRIKEDSIPPNEKVYCPYPRCSALMSLSEVISPLQSPKQSTPDNSVLRKCIKCGGHFCISCKVPWHGAVSCHEYKRLNPHSTVGDARLHSLAKEKLWRQCVKCNHMIELSEGCFHMTCRCGYEFCYTCGAEWKEKKATCSCPLWSEEYIWYDDSEESEDDYYDDDDDYYEDEDDDYYEKTRLNPFGAASVLRRPSSPTVSTFPSSDQSQSEEMGCFPCLCRKGSSTDDDQGEASRKGSKQAGNNDDDENAKPNTSGSVKNDGGNGNISAQTFTFRELAAATQNFRLECLLGEGGFGRIYKGCFQSTGKVVAVKQLDRNGLQGNKEFIVEVLMLSLLHHQNLVKLIGYCADGEQRLLVYEFMPLGSLEGHLFDLSPDKEPLDWYTRMKIAFGAAQGLEYLHGKANPPVIYRDLKPSNILLDDGYNPKLSDFGLAKLGPCGDKVVVSSCVMGTYGYCAPEYAKNGELTIKADVYSFGVVLLELITGRRVIDPTHPVEEQNLISWVRPIFRDQKRYPELVDPLLKGLYPTKGLNQAVGVAAMCLQEEASVRPLMEDVVMALRFLTEGPLPGATEVPFTMAKPPIPEEKPQSFPSEMSSSNRSNGSQCRERSRESSRSSSSMHSVHSEESPLTNKSFCSKNVRL</sequence>
<dbReference type="PROSITE" id="PS00518">
    <property type="entry name" value="ZF_RING_1"/>
    <property type="match status" value="1"/>
</dbReference>
<dbReference type="Gene3D" id="1.10.510.10">
    <property type="entry name" value="Transferase(Phosphotransferase) domain 1"/>
    <property type="match status" value="1"/>
</dbReference>
<evidence type="ECO:0000256" key="2">
    <source>
        <dbReference type="ARBA" id="ARBA00008684"/>
    </source>
</evidence>
<dbReference type="SUPFAM" id="SSF53098">
    <property type="entry name" value="Ribonuclease H-like"/>
    <property type="match status" value="1"/>
</dbReference>
<evidence type="ECO:0000256" key="15">
    <source>
        <dbReference type="PROSITE-ProRule" id="PRU00175"/>
    </source>
</evidence>
<feature type="domain" description="RING-type" evidence="20">
    <location>
        <begin position="309"/>
        <end position="534"/>
    </location>
</feature>
<evidence type="ECO:0000256" key="1">
    <source>
        <dbReference type="ARBA" id="ARBA00004193"/>
    </source>
</evidence>
<dbReference type="Gene3D" id="3.30.200.20">
    <property type="entry name" value="Phosphorylase Kinase, domain 1"/>
    <property type="match status" value="1"/>
</dbReference>
<accession>A0A835UXH4</accession>
<dbReference type="FunFam" id="1.20.120.1750:FF:000019">
    <property type="entry name" value="RBR-type E3 ubiquitin transferase"/>
    <property type="match status" value="1"/>
</dbReference>
<dbReference type="Gene3D" id="1.20.120.1750">
    <property type="match status" value="1"/>
</dbReference>
<dbReference type="GO" id="GO:0090404">
    <property type="term" value="C:pollen tube tip"/>
    <property type="evidence" value="ECO:0007669"/>
    <property type="project" value="UniProtKB-ARBA"/>
</dbReference>
<keyword evidence="5" id="KW-0808">Transferase</keyword>
<dbReference type="Pfam" id="PF01485">
    <property type="entry name" value="IBR"/>
    <property type="match status" value="2"/>
</dbReference>
<dbReference type="InterPro" id="IPR012337">
    <property type="entry name" value="RNaseH-like_sf"/>
</dbReference>
<evidence type="ECO:0000256" key="13">
    <source>
        <dbReference type="ARBA" id="ARBA00022840"/>
    </source>
</evidence>
<evidence type="ECO:0000256" key="14">
    <source>
        <dbReference type="ARBA" id="ARBA00023136"/>
    </source>
</evidence>
<dbReference type="PROSITE" id="PS00107">
    <property type="entry name" value="PROTEIN_KINASE_ATP"/>
    <property type="match status" value="1"/>
</dbReference>
<dbReference type="InterPro" id="IPR002867">
    <property type="entry name" value="IBR_dom"/>
</dbReference>
<evidence type="ECO:0000313" key="22">
    <source>
        <dbReference type="Proteomes" id="UP000639772"/>
    </source>
</evidence>
<dbReference type="InterPro" id="IPR002156">
    <property type="entry name" value="RNaseH_domain"/>
</dbReference>
<evidence type="ECO:0000256" key="3">
    <source>
        <dbReference type="ARBA" id="ARBA00022475"/>
    </source>
</evidence>
<dbReference type="Pfam" id="PF00097">
    <property type="entry name" value="zf-C3HC4"/>
    <property type="match status" value="1"/>
</dbReference>
<organism evidence="21 22">
    <name type="scientific">Vanilla planifolia</name>
    <name type="common">Vanilla</name>
    <dbReference type="NCBI Taxonomy" id="51239"/>
    <lineage>
        <taxon>Eukaryota</taxon>
        <taxon>Viridiplantae</taxon>
        <taxon>Streptophyta</taxon>
        <taxon>Embryophyta</taxon>
        <taxon>Tracheophyta</taxon>
        <taxon>Spermatophyta</taxon>
        <taxon>Magnoliopsida</taxon>
        <taxon>Liliopsida</taxon>
        <taxon>Asparagales</taxon>
        <taxon>Orchidaceae</taxon>
        <taxon>Vanilloideae</taxon>
        <taxon>Vanilleae</taxon>
        <taxon>Vanilla</taxon>
    </lineage>
</organism>
<evidence type="ECO:0000256" key="6">
    <source>
        <dbReference type="ARBA" id="ARBA00022723"/>
    </source>
</evidence>
<keyword evidence="7" id="KW-0677">Repeat</keyword>
<keyword evidence="9 15" id="KW-0863">Zinc-finger</keyword>
<comment type="similarity">
    <text evidence="2">Belongs to the protein kinase superfamily. Ser/Thr protein kinase family.</text>
</comment>
<feature type="compositionally biased region" description="Polar residues" evidence="17">
    <location>
        <begin position="1010"/>
        <end position="1023"/>
    </location>
</feature>
<dbReference type="OrthoDB" id="9977870at2759"/>
<dbReference type="FunFam" id="1.10.510.10:FF:000032">
    <property type="entry name" value="Serine/threonine-protein kinase PBS1"/>
    <property type="match status" value="1"/>
</dbReference>
<dbReference type="InterPro" id="IPR008271">
    <property type="entry name" value="Ser/Thr_kinase_AS"/>
</dbReference>
<dbReference type="InterPro" id="IPR036397">
    <property type="entry name" value="RNaseH_sf"/>
</dbReference>
<dbReference type="PROSITE" id="PS50011">
    <property type="entry name" value="PROTEIN_KINASE_DOM"/>
    <property type="match status" value="1"/>
</dbReference>
<feature type="region of interest" description="Disordered" evidence="17">
    <location>
        <begin position="607"/>
        <end position="647"/>
    </location>
</feature>
<dbReference type="Pfam" id="PF00069">
    <property type="entry name" value="Pkinase"/>
    <property type="match status" value="1"/>
</dbReference>
<dbReference type="SUPFAM" id="SSF56112">
    <property type="entry name" value="Protein kinase-like (PK-like)"/>
    <property type="match status" value="1"/>
</dbReference>
<evidence type="ECO:0000256" key="7">
    <source>
        <dbReference type="ARBA" id="ARBA00022737"/>
    </source>
</evidence>
<dbReference type="Gene3D" id="3.30.40.10">
    <property type="entry name" value="Zinc/RING finger domain, C3HC4 (zinc finger)"/>
    <property type="match status" value="1"/>
</dbReference>
<dbReference type="InterPro" id="IPR017441">
    <property type="entry name" value="Protein_kinase_ATP_BS"/>
</dbReference>
<dbReference type="GO" id="GO:0008270">
    <property type="term" value="F:zinc ion binding"/>
    <property type="evidence" value="ECO:0007669"/>
    <property type="project" value="UniProtKB-KW"/>
</dbReference>
<keyword evidence="6" id="KW-0479">Metal-binding</keyword>
<feature type="compositionally biased region" description="Low complexity" evidence="17">
    <location>
        <begin position="577"/>
        <end position="588"/>
    </location>
</feature>
<evidence type="ECO:0000256" key="17">
    <source>
        <dbReference type="SAM" id="MobiDB-lite"/>
    </source>
</evidence>
<dbReference type="Proteomes" id="UP000639772">
    <property type="component" value="Chromosome 7"/>
</dbReference>
<dbReference type="PROSITE" id="PS51873">
    <property type="entry name" value="TRIAD"/>
    <property type="match status" value="1"/>
</dbReference>
<keyword evidence="3" id="KW-1003">Cell membrane</keyword>